<protein>
    <recommendedName>
        <fullName evidence="2">histidine kinase</fullName>
        <ecNumber evidence="2">2.7.13.3</ecNumber>
    </recommendedName>
</protein>
<dbReference type="Gene3D" id="3.30.565.10">
    <property type="entry name" value="Histidine kinase-like ATPase, C-terminal domain"/>
    <property type="match status" value="1"/>
</dbReference>
<dbReference type="SUPFAM" id="SSF55874">
    <property type="entry name" value="ATPase domain of HSP90 chaperone/DNA topoisomerase II/histidine kinase"/>
    <property type="match status" value="1"/>
</dbReference>
<keyword evidence="5 7" id="KW-0418">Kinase</keyword>
<dbReference type="PANTHER" id="PTHR43547:SF2">
    <property type="entry name" value="HYBRID SIGNAL TRANSDUCTION HISTIDINE KINASE C"/>
    <property type="match status" value="1"/>
</dbReference>
<dbReference type="PROSITE" id="PS50109">
    <property type="entry name" value="HIS_KIN"/>
    <property type="match status" value="1"/>
</dbReference>
<evidence type="ECO:0000313" key="8">
    <source>
        <dbReference type="Proteomes" id="UP000008037"/>
    </source>
</evidence>
<dbReference type="KEGG" id="nga:Ngar_c09970"/>
<keyword evidence="8" id="KW-1185">Reference proteome</keyword>
<dbReference type="InterPro" id="IPR004358">
    <property type="entry name" value="Sig_transdc_His_kin-like_C"/>
</dbReference>
<dbReference type="InterPro" id="IPR003594">
    <property type="entry name" value="HATPase_dom"/>
</dbReference>
<sequence length="732" mass="83226">MKIFLGYADNGFRREEQNTYNNNPRQTEKVEVQYGIENSVRIIQNFFSNVRKTACLCLESNAPSLTLEIKEYRDILNNTVVKRGIKLRYLTEITKENLPYCKQLMNVVELRHLDGIKGNFAVSETSYMATTIMQKEKPIPKVIYSNVPEIVEQNQYFFETLWKKAMPAEQKVKEIEEGILPIETKVLDQPDEIHNRIIKSMEISNELLICTVPNGMRLFHSEFFADILQVLKRHADGKHRGIRLVTTIQKEDLEIVKIFADAGIQIRHVQNLIPVNFAVSDKMLNATIEQMPAGLPAQSLLTSTEPLYVNHFRLIFEELWRNGVDAANRIRQMEQGHIEAHIDIINNSEQALDKAWSLVASAKEEVLLLFSTTNAFRRQAATGALQVVMRALKGGAKVKVLLPEDEQVEETIKQVKRAVPQAEFRSTDKSLETKITILVVDRKHCMLFELKDDTADNSFDAVGVTAYSSSKSIVLSYAAIIQNLWRQAELYEMMRMQERAQSEFINIAAHELRTPIQPILGIADLLESQFSDETKERGEITKDELALLIRNARRLERLSSDILEIARIETGQLRLNIREFNLNDAILPLVQDAKRQTEGKEVKIEYRPSNNNIMLRADKDRIAEVIWNLLDNAIKFTEKGTISITADRNDDSSQLLTVSVKDSGSGIDPEILPKLFTKFTSKSEKGTGLGLYICKNIVEAHGGRISAKNNEGGKGATFSFVLPIKMMNEKLF</sequence>
<reference evidence="7 8" key="1">
    <citation type="journal article" date="2012" name="Environ. Microbiol.">
        <title>The genome of the ammonia-oxidizing Candidatus Nitrososphaera gargensis: insights into metabolic versatility and environmental adaptations.</title>
        <authorList>
            <person name="Spang A."/>
            <person name="Poehlein A."/>
            <person name="Offre P."/>
            <person name="Zumbragel S."/>
            <person name="Haider S."/>
            <person name="Rychlik N."/>
            <person name="Nowka B."/>
            <person name="Schmeisser C."/>
            <person name="Lebedeva E.V."/>
            <person name="Rattei T."/>
            <person name="Bohm C."/>
            <person name="Schmid M."/>
            <person name="Galushko A."/>
            <person name="Hatzenpichler R."/>
            <person name="Weinmaier T."/>
            <person name="Daniel R."/>
            <person name="Schleper C."/>
            <person name="Spieck E."/>
            <person name="Streit W."/>
            <person name="Wagner M."/>
        </authorList>
    </citation>
    <scope>NUCLEOTIDE SEQUENCE [LARGE SCALE GENOMIC DNA]</scope>
    <source>
        <strain evidence="8">Ga9.2</strain>
    </source>
</reference>
<dbReference type="SMART" id="SM00388">
    <property type="entry name" value="HisKA"/>
    <property type="match status" value="1"/>
</dbReference>
<name>K0IMJ2_NITGG</name>
<dbReference type="Pfam" id="PF00512">
    <property type="entry name" value="HisKA"/>
    <property type="match status" value="1"/>
</dbReference>
<evidence type="ECO:0000256" key="5">
    <source>
        <dbReference type="ARBA" id="ARBA00022777"/>
    </source>
</evidence>
<keyword evidence="4" id="KW-0808">Transferase</keyword>
<dbReference type="InterPro" id="IPR005467">
    <property type="entry name" value="His_kinase_dom"/>
</dbReference>
<evidence type="ECO:0000256" key="2">
    <source>
        <dbReference type="ARBA" id="ARBA00012438"/>
    </source>
</evidence>
<dbReference type="SUPFAM" id="SSF47384">
    <property type="entry name" value="Homodimeric domain of signal transducing histidine kinase"/>
    <property type="match status" value="1"/>
</dbReference>
<dbReference type="GO" id="GO:0000155">
    <property type="term" value="F:phosphorelay sensor kinase activity"/>
    <property type="evidence" value="ECO:0007669"/>
    <property type="project" value="InterPro"/>
</dbReference>
<dbReference type="InterPro" id="IPR036097">
    <property type="entry name" value="HisK_dim/P_sf"/>
</dbReference>
<dbReference type="EMBL" id="CP002408">
    <property type="protein sequence ID" value="AFU57939.1"/>
    <property type="molecule type" value="Genomic_DNA"/>
</dbReference>
<gene>
    <name evidence="7" type="ordered locus">Ngar_c09970</name>
</gene>
<evidence type="ECO:0000256" key="1">
    <source>
        <dbReference type="ARBA" id="ARBA00000085"/>
    </source>
</evidence>
<dbReference type="PANTHER" id="PTHR43547">
    <property type="entry name" value="TWO-COMPONENT HISTIDINE KINASE"/>
    <property type="match status" value="1"/>
</dbReference>
<keyword evidence="3" id="KW-0597">Phosphoprotein</keyword>
<dbReference type="PRINTS" id="PR00344">
    <property type="entry name" value="BCTRLSENSOR"/>
</dbReference>
<evidence type="ECO:0000259" key="6">
    <source>
        <dbReference type="PROSITE" id="PS50109"/>
    </source>
</evidence>
<dbReference type="HOGENOM" id="CLU_015921_0_0_2"/>
<dbReference type="CDD" id="cd00082">
    <property type="entry name" value="HisKA"/>
    <property type="match status" value="1"/>
</dbReference>
<dbReference type="Gene3D" id="1.10.287.130">
    <property type="match status" value="1"/>
</dbReference>
<comment type="catalytic activity">
    <reaction evidence="1">
        <text>ATP + protein L-histidine = ADP + protein N-phospho-L-histidine.</text>
        <dbReference type="EC" id="2.7.13.3"/>
    </reaction>
</comment>
<feature type="domain" description="Histidine kinase" evidence="6">
    <location>
        <begin position="507"/>
        <end position="726"/>
    </location>
</feature>
<dbReference type="Proteomes" id="UP000008037">
    <property type="component" value="Chromosome"/>
</dbReference>
<dbReference type="InterPro" id="IPR036890">
    <property type="entry name" value="HATPase_C_sf"/>
</dbReference>
<dbReference type="SMART" id="SM00387">
    <property type="entry name" value="HATPase_c"/>
    <property type="match status" value="1"/>
</dbReference>
<dbReference type="BioCyc" id="CNIT1237085:G1324-995-MONOMER"/>
<dbReference type="STRING" id="1237085.Ngar_c09970"/>
<dbReference type="EC" id="2.7.13.3" evidence="2"/>
<dbReference type="FunFam" id="3.30.565.10:FF:000006">
    <property type="entry name" value="Sensor histidine kinase WalK"/>
    <property type="match status" value="1"/>
</dbReference>
<dbReference type="Pfam" id="PF02518">
    <property type="entry name" value="HATPase_c"/>
    <property type="match status" value="1"/>
</dbReference>
<dbReference type="InParanoid" id="K0IMJ2"/>
<accession>K0IMJ2</accession>
<evidence type="ECO:0000313" key="7">
    <source>
        <dbReference type="EMBL" id="AFU57939.1"/>
    </source>
</evidence>
<proteinExistence type="predicted"/>
<evidence type="ECO:0000256" key="4">
    <source>
        <dbReference type="ARBA" id="ARBA00022679"/>
    </source>
</evidence>
<organism evidence="7 8">
    <name type="scientific">Nitrososphaera gargensis (strain Ga9.2)</name>
    <dbReference type="NCBI Taxonomy" id="1237085"/>
    <lineage>
        <taxon>Archaea</taxon>
        <taxon>Nitrososphaerota</taxon>
        <taxon>Nitrososphaeria</taxon>
        <taxon>Nitrososphaerales</taxon>
        <taxon>Nitrososphaeraceae</taxon>
        <taxon>Nitrososphaera</taxon>
    </lineage>
</organism>
<dbReference type="PATRIC" id="fig|1237085.11.peg.950"/>
<evidence type="ECO:0000256" key="3">
    <source>
        <dbReference type="ARBA" id="ARBA00022553"/>
    </source>
</evidence>
<dbReference type="InterPro" id="IPR003661">
    <property type="entry name" value="HisK_dim/P_dom"/>
</dbReference>
<dbReference type="AlphaFoldDB" id="K0IMJ2"/>